<sequence>MSALKQRKEEFVAGLSGGSISEINLVTSIALISYFCWHLLKAKSKNVPILTDFFLNWCGLLLSVTIYSGTPISLNILILLPCIAYYLVVPDLPKEKSNKINTQKASNEKYKLVKKPYITAYRGGMLVVTCIAILAVDFPIFPRRFAKVETWGSSLMDLGVGSFVFSNGLVSSRAVIKEEIGITRKPLLLRVFEAFKSSTTLLALGVARTISVKNLQYQEHVTEYGVHWNFFFTLALLPPVMILFDSVSKFIPRILIALFISLISEAFLLFKDGFLNYMVFHPRDTFFNANREGLFSFLGYCAIFLCGQSTGFFVLGNHVTENNLYKPSSKVYNSKSNKHASVWTKLTSMSPLNGLLTWSLIFITMTQFVLSYYPYNISRRFANQPYVLWVAAYNTTFLAGYCLVDSIFKNDGSDGQIPKTLEAINSNGLIIFLLANLLTGLTNMIINTLDTTPASGIAILLAYTSVISLTAMLMYSYKIFIKL</sequence>
<proteinExistence type="inferred from homology"/>
<evidence type="ECO:0000256" key="6">
    <source>
        <dbReference type="ARBA" id="ARBA00022989"/>
    </source>
</evidence>
<dbReference type="GO" id="GO:0032216">
    <property type="term" value="F:glucosaminyl-phosphatidylinositol O-acyltransferase activity"/>
    <property type="evidence" value="ECO:0007669"/>
    <property type="project" value="EnsemblFungi"/>
</dbReference>
<evidence type="ECO:0000313" key="10">
    <source>
        <dbReference type="Proteomes" id="UP000006790"/>
    </source>
</evidence>
<dbReference type="OMA" id="GLYVMQP"/>
<accession>G8JUD8</accession>
<gene>
    <name evidence="9" type="ordered locus">Ecym_6342</name>
</gene>
<feature type="transmembrane region" description="Helical" evidence="8">
    <location>
        <begin position="47"/>
        <end position="66"/>
    </location>
</feature>
<dbReference type="STRING" id="931890.G8JUD8"/>
<comment type="subcellular location">
    <subcellularLocation>
        <location evidence="1 8">Endoplasmic reticulum membrane</location>
        <topology evidence="1 8">Multi-pass membrane protein</topology>
    </subcellularLocation>
</comment>
<dbReference type="Pfam" id="PF06423">
    <property type="entry name" value="GWT1"/>
    <property type="match status" value="1"/>
</dbReference>
<comment type="similarity">
    <text evidence="3 8">Belongs to the PIGW family.</text>
</comment>
<feature type="transmembrane region" description="Helical" evidence="8">
    <location>
        <begin position="355"/>
        <end position="374"/>
    </location>
</feature>
<dbReference type="OrthoDB" id="15270at2759"/>
<keyword evidence="7 8" id="KW-0472">Membrane</keyword>
<dbReference type="FunCoup" id="G8JUD8">
    <property type="interactions" value="531"/>
</dbReference>
<keyword evidence="4 8" id="KW-0337">GPI-anchor biosynthesis</keyword>
<dbReference type="RefSeq" id="XP_003647535.1">
    <property type="nucleotide sequence ID" value="XM_003647487.1"/>
</dbReference>
<name>G8JUD8_ERECY</name>
<dbReference type="AlphaFoldDB" id="G8JUD8"/>
<keyword evidence="8" id="KW-0012">Acyltransferase</keyword>
<dbReference type="EC" id="2.3.-.-" evidence="8"/>
<evidence type="ECO:0000313" key="9">
    <source>
        <dbReference type="EMBL" id="AET40718.1"/>
    </source>
</evidence>
<keyword evidence="5 8" id="KW-0812">Transmembrane</keyword>
<dbReference type="UniPathway" id="UPA00196"/>
<keyword evidence="6 8" id="KW-1133">Transmembrane helix</keyword>
<dbReference type="GO" id="GO:0005789">
    <property type="term" value="C:endoplasmic reticulum membrane"/>
    <property type="evidence" value="ECO:0007669"/>
    <property type="project" value="UniProtKB-SubCell"/>
</dbReference>
<feature type="transmembrane region" description="Helical" evidence="8">
    <location>
        <begin position="294"/>
        <end position="316"/>
    </location>
</feature>
<evidence type="ECO:0000256" key="2">
    <source>
        <dbReference type="ARBA" id="ARBA00004687"/>
    </source>
</evidence>
<organism evidence="9 10">
    <name type="scientific">Eremothecium cymbalariae (strain CBS 270.75 / DBVPG 7215 / KCTC 17166 / NRRL Y-17582)</name>
    <name type="common">Yeast</name>
    <dbReference type="NCBI Taxonomy" id="931890"/>
    <lineage>
        <taxon>Eukaryota</taxon>
        <taxon>Fungi</taxon>
        <taxon>Dikarya</taxon>
        <taxon>Ascomycota</taxon>
        <taxon>Saccharomycotina</taxon>
        <taxon>Saccharomycetes</taxon>
        <taxon>Saccharomycetales</taxon>
        <taxon>Saccharomycetaceae</taxon>
        <taxon>Eremothecium</taxon>
    </lineage>
</organism>
<comment type="pathway">
    <text evidence="2 8">Glycolipid biosynthesis; glycosylphosphatidylinositol-anchor biosynthesis.</text>
</comment>
<protein>
    <recommendedName>
        <fullName evidence="8">GPI-anchored wall transfer protein</fullName>
        <ecNumber evidence="8">2.3.-.-</ecNumber>
    </recommendedName>
</protein>
<feature type="transmembrane region" description="Helical" evidence="8">
    <location>
        <begin position="386"/>
        <end position="408"/>
    </location>
</feature>
<dbReference type="PANTHER" id="PTHR20661:SF0">
    <property type="entry name" value="PHOSPHATIDYLINOSITOL-GLYCAN BIOSYNTHESIS CLASS W PROTEIN"/>
    <property type="match status" value="1"/>
</dbReference>
<dbReference type="Proteomes" id="UP000006790">
    <property type="component" value="Chromosome 6"/>
</dbReference>
<dbReference type="eggNOG" id="KOG0411">
    <property type="taxonomic scope" value="Eukaryota"/>
</dbReference>
<dbReference type="HOGENOM" id="CLU_020802_2_2_1"/>
<keyword evidence="8" id="KW-0256">Endoplasmic reticulum</keyword>
<evidence type="ECO:0000256" key="5">
    <source>
        <dbReference type="ARBA" id="ARBA00022692"/>
    </source>
</evidence>
<dbReference type="GO" id="GO:0072659">
    <property type="term" value="P:protein localization to plasma membrane"/>
    <property type="evidence" value="ECO:0007669"/>
    <property type="project" value="TreeGrafter"/>
</dbReference>
<evidence type="ECO:0000256" key="8">
    <source>
        <dbReference type="RuleBase" id="RU280819"/>
    </source>
</evidence>
<feature type="transmembrane region" description="Helical" evidence="8">
    <location>
        <begin position="254"/>
        <end position="274"/>
    </location>
</feature>
<feature type="transmembrane region" description="Helical" evidence="8">
    <location>
        <begin position="455"/>
        <end position="477"/>
    </location>
</feature>
<dbReference type="InParanoid" id="G8JUD8"/>
<feature type="transmembrane region" description="Helical" evidence="8">
    <location>
        <begin position="20"/>
        <end position="40"/>
    </location>
</feature>
<dbReference type="PIRSF" id="PIRSF017321">
    <property type="entry name" value="GWT1"/>
    <property type="match status" value="1"/>
</dbReference>
<keyword evidence="8" id="KW-0808">Transferase</keyword>
<feature type="transmembrane region" description="Helical" evidence="8">
    <location>
        <begin position="72"/>
        <end position="89"/>
    </location>
</feature>
<feature type="transmembrane region" description="Helical" evidence="8">
    <location>
        <begin position="119"/>
        <end position="138"/>
    </location>
</feature>
<feature type="transmembrane region" description="Helical" evidence="8">
    <location>
        <begin position="227"/>
        <end position="247"/>
    </location>
</feature>
<evidence type="ECO:0000256" key="3">
    <source>
        <dbReference type="ARBA" id="ARBA00007559"/>
    </source>
</evidence>
<feature type="transmembrane region" description="Helical" evidence="8">
    <location>
        <begin position="429"/>
        <end position="449"/>
    </location>
</feature>
<dbReference type="KEGG" id="erc:Ecym_6342"/>
<reference evidence="10" key="1">
    <citation type="journal article" date="2012" name="G3 (Bethesda)">
        <title>Pichia sorbitophila, an interspecies yeast hybrid reveals early steps of genome resolution following polyploidization.</title>
        <authorList>
            <person name="Leh Louis V."/>
            <person name="Despons L."/>
            <person name="Friedrich A."/>
            <person name="Martin T."/>
            <person name="Durrens P."/>
            <person name="Casaregola S."/>
            <person name="Neuveglise C."/>
            <person name="Fairhead C."/>
            <person name="Marck C."/>
            <person name="Cruz J.A."/>
            <person name="Straub M.L."/>
            <person name="Kugler V."/>
            <person name="Sacerdot C."/>
            <person name="Uzunov Z."/>
            <person name="Thierry A."/>
            <person name="Weiss S."/>
            <person name="Bleykasten C."/>
            <person name="De Montigny J."/>
            <person name="Jacques N."/>
            <person name="Jung P."/>
            <person name="Lemaire M."/>
            <person name="Mallet S."/>
            <person name="Morel G."/>
            <person name="Richard G.F."/>
            <person name="Sarkar A."/>
            <person name="Savel G."/>
            <person name="Schacherer J."/>
            <person name="Seret M.L."/>
            <person name="Talla E."/>
            <person name="Samson G."/>
            <person name="Jubin C."/>
            <person name="Poulain J."/>
            <person name="Vacherie B."/>
            <person name="Barbe V."/>
            <person name="Pelletier E."/>
            <person name="Sherman D.J."/>
            <person name="Westhof E."/>
            <person name="Weissenbach J."/>
            <person name="Baret P.V."/>
            <person name="Wincker P."/>
            <person name="Gaillardin C."/>
            <person name="Dujon B."/>
            <person name="Souciet J.L."/>
        </authorList>
    </citation>
    <scope>NUCLEOTIDE SEQUENCE [LARGE SCALE GENOMIC DNA]</scope>
    <source>
        <strain evidence="10">CBS 270.75 / DBVPG 7215 / KCTC 17166 / NRRL Y-17582</strain>
    </source>
</reference>
<dbReference type="GeneID" id="11469122"/>
<dbReference type="PANTHER" id="PTHR20661">
    <property type="entry name" value="PHOSPHATIDYLINOSITOL-GLYCAN BIOSYNTHESIS CLASS W PROTEIN"/>
    <property type="match status" value="1"/>
</dbReference>
<evidence type="ECO:0000256" key="4">
    <source>
        <dbReference type="ARBA" id="ARBA00022502"/>
    </source>
</evidence>
<evidence type="ECO:0000256" key="1">
    <source>
        <dbReference type="ARBA" id="ARBA00004477"/>
    </source>
</evidence>
<dbReference type="GO" id="GO:0006506">
    <property type="term" value="P:GPI anchor biosynthetic process"/>
    <property type="evidence" value="ECO:0007669"/>
    <property type="project" value="UniProtKB-UniPathway"/>
</dbReference>
<keyword evidence="10" id="KW-1185">Reference proteome</keyword>
<dbReference type="InterPro" id="IPR009447">
    <property type="entry name" value="PIGW/GWT1"/>
</dbReference>
<comment type="function">
    <text evidence="8">A acetyltransferase, which acetylates the inositol ring of phosphatidylinositol during biosynthesis of GPI-anchor.</text>
</comment>
<evidence type="ECO:0000256" key="7">
    <source>
        <dbReference type="ARBA" id="ARBA00023136"/>
    </source>
</evidence>
<dbReference type="EMBL" id="CP002502">
    <property type="protein sequence ID" value="AET40718.1"/>
    <property type="molecule type" value="Genomic_DNA"/>
</dbReference>